<feature type="transmembrane region" description="Helical" evidence="1">
    <location>
        <begin position="180"/>
        <end position="201"/>
    </location>
</feature>
<dbReference type="EMBL" id="CP014206">
    <property type="protein sequence ID" value="AMK12288.1"/>
    <property type="molecule type" value="Genomic_DNA"/>
</dbReference>
<accession>A0A126QRA2</accession>
<dbReference type="OrthoDB" id="5464984at2"/>
<name>A0A126QRA2_9BACT</name>
<reference evidence="3 5" key="2">
    <citation type="submission" date="2019-03" db="EMBL/GenBank/DDBJ databases">
        <title>Genomic Encyclopedia of Type Strains, Phase IV (KMG-IV): sequencing the most valuable type-strain genomes for metagenomic binning, comparative biology and taxonomic classification.</title>
        <authorList>
            <person name="Goeker M."/>
        </authorList>
    </citation>
    <scope>NUCLEOTIDE SEQUENCE [LARGE SCALE GENOMIC DNA]</scope>
    <source>
        <strain evidence="3 5">DSM 101483</strain>
    </source>
</reference>
<feature type="transmembrane region" description="Helical" evidence="1">
    <location>
        <begin position="92"/>
        <end position="110"/>
    </location>
</feature>
<proteinExistence type="predicted"/>
<feature type="transmembrane region" description="Helical" evidence="1">
    <location>
        <begin position="154"/>
        <end position="174"/>
    </location>
</feature>
<dbReference type="AlphaFoldDB" id="A0A126QRA2"/>
<evidence type="ECO:0000313" key="5">
    <source>
        <dbReference type="Proteomes" id="UP000295506"/>
    </source>
</evidence>
<dbReference type="KEGG" id="dej:AWY79_14820"/>
<dbReference type="Proteomes" id="UP000055611">
    <property type="component" value="Chromosome"/>
</dbReference>
<evidence type="ECO:0000313" key="3">
    <source>
        <dbReference type="EMBL" id="TDT86503.1"/>
    </source>
</evidence>
<keyword evidence="1" id="KW-0812">Transmembrane</keyword>
<keyword evidence="4" id="KW-1185">Reference proteome</keyword>
<organism evidence="3 5">
    <name type="scientific">Pseudodesulfovibrio indicus</name>
    <dbReference type="NCBI Taxonomy" id="1716143"/>
    <lineage>
        <taxon>Bacteria</taxon>
        <taxon>Pseudomonadati</taxon>
        <taxon>Thermodesulfobacteriota</taxon>
        <taxon>Desulfovibrionia</taxon>
        <taxon>Desulfovibrionales</taxon>
        <taxon>Desulfovibrionaceae</taxon>
    </lineage>
</organism>
<protein>
    <recommendedName>
        <fullName evidence="6">Histidine kinase</fullName>
    </recommendedName>
</protein>
<reference evidence="2 4" key="1">
    <citation type="journal article" date="2016" name="Front. Microbiol.">
        <title>Genome Sequence of the Piezophilic, Mesophilic Sulfate-Reducing Bacterium Desulfovibrio indicus J2T.</title>
        <authorList>
            <person name="Cao J."/>
            <person name="Maignien L."/>
            <person name="Shao Z."/>
            <person name="Alain K."/>
            <person name="Jebbar M."/>
        </authorList>
    </citation>
    <scope>NUCLEOTIDE SEQUENCE [LARGE SCALE GENOMIC DNA]</scope>
    <source>
        <strain evidence="2 4">J2</strain>
    </source>
</reference>
<keyword evidence="1" id="KW-1133">Transmembrane helix</keyword>
<feature type="transmembrane region" description="Helical" evidence="1">
    <location>
        <begin position="64"/>
        <end position="85"/>
    </location>
</feature>
<feature type="transmembrane region" description="Helical" evidence="1">
    <location>
        <begin position="122"/>
        <end position="142"/>
    </location>
</feature>
<evidence type="ECO:0008006" key="6">
    <source>
        <dbReference type="Google" id="ProtNLM"/>
    </source>
</evidence>
<evidence type="ECO:0000313" key="4">
    <source>
        <dbReference type="Proteomes" id="UP000055611"/>
    </source>
</evidence>
<feature type="transmembrane region" description="Helical" evidence="1">
    <location>
        <begin position="35"/>
        <end position="58"/>
    </location>
</feature>
<dbReference type="EMBL" id="SOBK01000012">
    <property type="protein sequence ID" value="TDT86503.1"/>
    <property type="molecule type" value="Genomic_DNA"/>
</dbReference>
<sequence>MLFLQFVFILAGGAVAWMALLMWRADSREPLPGVTLWIVGFTAVGAASAASGVAYWVGDWARGFASHLLLTGGMGLVWLGIRLFLHGRVGLLVFLFVGGLLIGECVGIYWFFFVRESYQERLTITCVTLLLLSMSMAMNLFYAQLGERAVTAAGLCYCLFALLNGLRTITILINPDNLRYFLSGGVSSVVTVLMVVSLIAAQAAHLRMIHDARLEDAEEPE</sequence>
<dbReference type="RefSeq" id="WP_066805618.1">
    <property type="nucleotide sequence ID" value="NZ_CP014206.1"/>
</dbReference>
<feature type="transmembrane region" description="Helical" evidence="1">
    <location>
        <begin position="6"/>
        <end position="23"/>
    </location>
</feature>
<evidence type="ECO:0000313" key="2">
    <source>
        <dbReference type="EMBL" id="AMK12288.1"/>
    </source>
</evidence>
<keyword evidence="1" id="KW-0472">Membrane</keyword>
<evidence type="ECO:0000256" key="1">
    <source>
        <dbReference type="SAM" id="Phobius"/>
    </source>
</evidence>
<dbReference type="Proteomes" id="UP000295506">
    <property type="component" value="Unassembled WGS sequence"/>
</dbReference>
<gene>
    <name evidence="2" type="ORF">AWY79_14820</name>
    <name evidence="3" type="ORF">EDC59_1127</name>
</gene>